<organism evidence="2 3">
    <name type="scientific">Periplaneta americana</name>
    <name type="common">American cockroach</name>
    <name type="synonym">Blatta americana</name>
    <dbReference type="NCBI Taxonomy" id="6978"/>
    <lineage>
        <taxon>Eukaryota</taxon>
        <taxon>Metazoa</taxon>
        <taxon>Ecdysozoa</taxon>
        <taxon>Arthropoda</taxon>
        <taxon>Hexapoda</taxon>
        <taxon>Insecta</taxon>
        <taxon>Pterygota</taxon>
        <taxon>Neoptera</taxon>
        <taxon>Polyneoptera</taxon>
        <taxon>Dictyoptera</taxon>
        <taxon>Blattodea</taxon>
        <taxon>Blattoidea</taxon>
        <taxon>Blattidae</taxon>
        <taxon>Blattinae</taxon>
        <taxon>Periplaneta</taxon>
    </lineage>
</organism>
<dbReference type="Proteomes" id="UP001148838">
    <property type="component" value="Unassembled WGS sequence"/>
</dbReference>
<feature type="region of interest" description="Disordered" evidence="1">
    <location>
        <begin position="72"/>
        <end position="96"/>
    </location>
</feature>
<accession>A0ABQ8TJR1</accession>
<evidence type="ECO:0000313" key="3">
    <source>
        <dbReference type="Proteomes" id="UP001148838"/>
    </source>
</evidence>
<dbReference type="EMBL" id="JAJSOF020000009">
    <property type="protein sequence ID" value="KAJ4446684.1"/>
    <property type="molecule type" value="Genomic_DNA"/>
</dbReference>
<proteinExistence type="predicted"/>
<keyword evidence="3" id="KW-1185">Reference proteome</keyword>
<feature type="region of interest" description="Disordered" evidence="1">
    <location>
        <begin position="1"/>
        <end position="55"/>
    </location>
</feature>
<gene>
    <name evidence="2" type="ORF">ANN_13381</name>
</gene>
<sequence>MNPGSSTESYPAFAHIGLRENPGKTSTRHAEGGQVRADGSTVGDSGEDESGLRRKGYEQITTHTLFDSILHYTNTPPQDKRQEAPRLATTSSEEDQWQVEHVNQRTGILNLIYEEYPRANSWVSTKKNLSSSEYTNAIKMSCNLTAMRYVPGRAFSTTRCRQPSCNETETLGHVLGFCRKGELLRNDRHHRVRGAIACILRNKG</sequence>
<evidence type="ECO:0000313" key="2">
    <source>
        <dbReference type="EMBL" id="KAJ4446684.1"/>
    </source>
</evidence>
<comment type="caution">
    <text evidence="2">The sequence shown here is derived from an EMBL/GenBank/DDBJ whole genome shotgun (WGS) entry which is preliminary data.</text>
</comment>
<evidence type="ECO:0008006" key="4">
    <source>
        <dbReference type="Google" id="ProtNLM"/>
    </source>
</evidence>
<evidence type="ECO:0000256" key="1">
    <source>
        <dbReference type="SAM" id="MobiDB-lite"/>
    </source>
</evidence>
<reference evidence="2 3" key="1">
    <citation type="journal article" date="2022" name="Allergy">
        <title>Genome assembly and annotation of Periplaneta americana reveal a comprehensive cockroach allergen profile.</title>
        <authorList>
            <person name="Wang L."/>
            <person name="Xiong Q."/>
            <person name="Saelim N."/>
            <person name="Wang L."/>
            <person name="Nong W."/>
            <person name="Wan A.T."/>
            <person name="Shi M."/>
            <person name="Liu X."/>
            <person name="Cao Q."/>
            <person name="Hui J.H.L."/>
            <person name="Sookrung N."/>
            <person name="Leung T.F."/>
            <person name="Tungtrongchitr A."/>
            <person name="Tsui S.K.W."/>
        </authorList>
    </citation>
    <scope>NUCLEOTIDE SEQUENCE [LARGE SCALE GENOMIC DNA]</scope>
    <source>
        <strain evidence="2">PWHHKU_190912</strain>
    </source>
</reference>
<protein>
    <recommendedName>
        <fullName evidence="4">Reverse transcriptase</fullName>
    </recommendedName>
</protein>
<name>A0ABQ8TJR1_PERAM</name>